<feature type="domain" description="CheW-like" evidence="15">
    <location>
        <begin position="663"/>
        <end position="794"/>
    </location>
</feature>
<keyword evidence="10" id="KW-0902">Two-component regulatory system</keyword>
<dbReference type="eggNOG" id="COG2198">
    <property type="taxonomic scope" value="Bacteria"/>
</dbReference>
<dbReference type="SMART" id="SM00260">
    <property type="entry name" value="CheW"/>
    <property type="match status" value="1"/>
</dbReference>
<evidence type="ECO:0000256" key="4">
    <source>
        <dbReference type="ARBA" id="ARBA00022500"/>
    </source>
</evidence>
<evidence type="ECO:0000313" key="18">
    <source>
        <dbReference type="Proteomes" id="UP000002572"/>
    </source>
</evidence>
<accession>E6W0B2</accession>
<dbReference type="InterPro" id="IPR008207">
    <property type="entry name" value="Sig_transdc_His_kin_Hpt_dom"/>
</dbReference>
<dbReference type="InterPro" id="IPR002545">
    <property type="entry name" value="CheW-lke_dom"/>
</dbReference>
<dbReference type="PROSITE" id="PS50109">
    <property type="entry name" value="HIS_KIN"/>
    <property type="match status" value="1"/>
</dbReference>
<dbReference type="SUPFAM" id="SSF55874">
    <property type="entry name" value="ATPase domain of HSP90 chaperone/DNA topoisomerase II/histidine kinase"/>
    <property type="match status" value="1"/>
</dbReference>
<comment type="catalytic activity">
    <reaction evidence="1">
        <text>ATP + protein L-histidine = ADP + protein N-phospho-L-histidine.</text>
        <dbReference type="EC" id="2.7.13.3"/>
    </reaction>
</comment>
<keyword evidence="8" id="KW-0418">Kinase</keyword>
<dbReference type="KEGG" id="din:Selin_1600"/>
<dbReference type="SUPFAM" id="SSF47384">
    <property type="entry name" value="Homodimeric domain of signal transducing histidine kinase"/>
    <property type="match status" value="1"/>
</dbReference>
<keyword evidence="9 17" id="KW-0067">ATP-binding</keyword>
<evidence type="ECO:0000256" key="11">
    <source>
        <dbReference type="ARBA" id="ARBA00035100"/>
    </source>
</evidence>
<protein>
    <recommendedName>
        <fullName evidence="3">Chemotaxis protein CheA</fullName>
        <ecNumber evidence="2">2.7.13.3</ecNumber>
    </recommendedName>
</protein>
<dbReference type="FunFam" id="3.30.565.10:FF:000016">
    <property type="entry name" value="Chemotaxis protein CheA, putative"/>
    <property type="match status" value="1"/>
</dbReference>
<keyword evidence="6" id="KW-0808">Transferase</keyword>
<dbReference type="InterPro" id="IPR036641">
    <property type="entry name" value="HPT_dom_sf"/>
</dbReference>
<dbReference type="InterPro" id="IPR036890">
    <property type="entry name" value="HATPase_C_sf"/>
</dbReference>
<dbReference type="InterPro" id="IPR037006">
    <property type="entry name" value="CheA-like_homodim_sf"/>
</dbReference>
<dbReference type="EC" id="2.7.13.3" evidence="2"/>
<feature type="region of interest" description="Disordered" evidence="13">
    <location>
        <begin position="305"/>
        <end position="411"/>
    </location>
</feature>
<evidence type="ECO:0000259" key="14">
    <source>
        <dbReference type="PROSITE" id="PS50109"/>
    </source>
</evidence>
<dbReference type="Gene3D" id="2.30.30.40">
    <property type="entry name" value="SH3 Domains"/>
    <property type="match status" value="1"/>
</dbReference>
<feature type="compositionally biased region" description="Low complexity" evidence="13">
    <location>
        <begin position="373"/>
        <end position="389"/>
    </location>
</feature>
<evidence type="ECO:0000256" key="8">
    <source>
        <dbReference type="ARBA" id="ARBA00022777"/>
    </source>
</evidence>
<dbReference type="InterPro" id="IPR036061">
    <property type="entry name" value="CheW-like_dom_sf"/>
</dbReference>
<evidence type="ECO:0000259" key="15">
    <source>
        <dbReference type="PROSITE" id="PS50851"/>
    </source>
</evidence>
<dbReference type="PANTHER" id="PTHR43395">
    <property type="entry name" value="SENSOR HISTIDINE KINASE CHEA"/>
    <property type="match status" value="1"/>
</dbReference>
<dbReference type="InterPro" id="IPR004358">
    <property type="entry name" value="Sig_transdc_His_kin-like_C"/>
</dbReference>
<organism evidence="17 18">
    <name type="scientific">Desulfurispirillum indicum (strain ATCC BAA-1389 / DSM 22839 / S5)</name>
    <dbReference type="NCBI Taxonomy" id="653733"/>
    <lineage>
        <taxon>Bacteria</taxon>
        <taxon>Pseudomonadati</taxon>
        <taxon>Chrysiogenota</taxon>
        <taxon>Chrysiogenia</taxon>
        <taxon>Chrysiogenales</taxon>
        <taxon>Chrysiogenaceae</taxon>
        <taxon>Desulfurispirillum</taxon>
    </lineage>
</organism>
<dbReference type="EMBL" id="CP002432">
    <property type="protein sequence ID" value="ADU66330.1"/>
    <property type="molecule type" value="Genomic_DNA"/>
</dbReference>
<dbReference type="RefSeq" id="WP_013506210.1">
    <property type="nucleotide sequence ID" value="NC_014836.1"/>
</dbReference>
<dbReference type="InterPro" id="IPR051315">
    <property type="entry name" value="Bact_Chemotaxis_CheA"/>
</dbReference>
<dbReference type="PROSITE" id="PS50894">
    <property type="entry name" value="HPT"/>
    <property type="match status" value="1"/>
</dbReference>
<dbReference type="PROSITE" id="PS50851">
    <property type="entry name" value="CHEW"/>
    <property type="match status" value="1"/>
</dbReference>
<evidence type="ECO:0000256" key="12">
    <source>
        <dbReference type="PROSITE-ProRule" id="PRU00110"/>
    </source>
</evidence>
<sequence length="794" mass="87196">MSRERLRQIFIEEASEIIEKLDSDVMDLESDPGNSDTLNELFRGVHTLKGSANSIGFTRLGTFVHSFEDALDYYRAGQGTVNTAVIDTFLDAVDVIKDVFDDEVQERSELTHPARYEQSLEHIRQLLVRVSPTEETESATAEDTSDQRPSQTAYREVLRDLAEEFASVPEAPDDSTDSASAVGGRAPSDPVSREGADHIDLGELQSRKGPGEHLYHIQLTLDSDIYIRGYDHAIFLRLLREQGSILSVRWDLSRVSHLSDIDPLRCDIGIVDIYMASDHPQGEIEEIFEFLDDFEYRVRVVDDETSEPASIAQSDSAPAPTPAPSPAATVTAATTSPDEGHREPPAPDTAASAPPTAPAEASTELPTEPPTAPESADAIAAAPTALAAESEVEADRAAERSAPANRGRDEKRSFVRIDTKKLDELFDSVGELVIAQSFLTQNPTIQDIADEHVKKTLDVLSKITRLIQNRVMSLRMVPIRDTFEKMRRVVRDASRKIDKDIVLHINGEDTEIDKNMVDALGDPLIHLIRNAIDHGIESDPAERTLHGKPIQGNIFLRAFHKGGSIVIEISDDGRGINREKVLHKAIRQGLVSAEEELSDTQVYSLIMQAGFSTAEAISDLSGRGVGLDVVRSSVEQLRGKVEIQSMAQQGTTFSLQLPLTLAIIDGMLVRCAHETFIIPTLSILESFQPSNDSVFTYQGKGEFVKLREEILPIVRLDEVLNIRAAKRLKAAEATLVHVENDNGHFALLVDELISRQQVVIKPIGEGSIRVPQVSGAAVMGNGMVSLILNVEGLY</sequence>
<evidence type="ECO:0000259" key="16">
    <source>
        <dbReference type="PROSITE" id="PS50894"/>
    </source>
</evidence>
<keyword evidence="18" id="KW-1185">Reference proteome</keyword>
<dbReference type="GO" id="GO:0000155">
    <property type="term" value="F:phosphorelay sensor kinase activity"/>
    <property type="evidence" value="ECO:0007669"/>
    <property type="project" value="InterPro"/>
</dbReference>
<dbReference type="OrthoDB" id="9803176at2"/>
<feature type="domain" description="Histidine kinase" evidence="14">
    <location>
        <begin position="420"/>
        <end position="661"/>
    </location>
</feature>
<keyword evidence="5 12" id="KW-0597">Phosphoprotein</keyword>
<proteinExistence type="predicted"/>
<dbReference type="SMART" id="SM00073">
    <property type="entry name" value="HPT"/>
    <property type="match status" value="1"/>
</dbReference>
<dbReference type="Proteomes" id="UP000002572">
    <property type="component" value="Chromosome"/>
</dbReference>
<feature type="region of interest" description="Disordered" evidence="13">
    <location>
        <begin position="167"/>
        <end position="195"/>
    </location>
</feature>
<dbReference type="InterPro" id="IPR004105">
    <property type="entry name" value="CheA-like_dim"/>
</dbReference>
<comment type="function">
    <text evidence="11">Involved in the transmission of sensory signals from the chemoreceptors to the flagellar motors. CheA is autophosphorylated; it can transfer its phosphate group to either CheB or CheY.</text>
</comment>
<dbReference type="STRING" id="653733.Selin_1600"/>
<gene>
    <name evidence="17" type="ordered locus">Selin_1600</name>
</gene>
<keyword evidence="4" id="KW-0145">Chemotaxis</keyword>
<dbReference type="CDD" id="cd16916">
    <property type="entry name" value="HATPase_CheA-like"/>
    <property type="match status" value="1"/>
</dbReference>
<dbReference type="HOGENOM" id="CLU_000650_3_6_0"/>
<feature type="compositionally biased region" description="Low complexity" evidence="13">
    <location>
        <begin position="348"/>
        <end position="366"/>
    </location>
</feature>
<dbReference type="Gene3D" id="1.10.287.560">
    <property type="entry name" value="Histidine kinase CheA-like, homodimeric domain"/>
    <property type="match status" value="1"/>
</dbReference>
<dbReference type="Pfam" id="PF02895">
    <property type="entry name" value="H-kinase_dim"/>
    <property type="match status" value="1"/>
</dbReference>
<name>E6W0B2_DESIS</name>
<evidence type="ECO:0000256" key="10">
    <source>
        <dbReference type="ARBA" id="ARBA00023012"/>
    </source>
</evidence>
<evidence type="ECO:0000256" key="6">
    <source>
        <dbReference type="ARBA" id="ARBA00022679"/>
    </source>
</evidence>
<evidence type="ECO:0000256" key="1">
    <source>
        <dbReference type="ARBA" id="ARBA00000085"/>
    </source>
</evidence>
<evidence type="ECO:0000256" key="13">
    <source>
        <dbReference type="SAM" id="MobiDB-lite"/>
    </source>
</evidence>
<dbReference type="GO" id="GO:0006935">
    <property type="term" value="P:chemotaxis"/>
    <property type="evidence" value="ECO:0007669"/>
    <property type="project" value="UniProtKB-KW"/>
</dbReference>
<keyword evidence="7" id="KW-0547">Nucleotide-binding</keyword>
<dbReference type="PRINTS" id="PR00344">
    <property type="entry name" value="BCTRLSENSOR"/>
</dbReference>
<dbReference type="AlphaFoldDB" id="E6W0B2"/>
<dbReference type="Gene3D" id="3.30.565.10">
    <property type="entry name" value="Histidine kinase-like ATPase, C-terminal domain"/>
    <property type="match status" value="1"/>
</dbReference>
<dbReference type="eggNOG" id="COG0643">
    <property type="taxonomic scope" value="Bacteria"/>
</dbReference>
<dbReference type="Pfam" id="PF01584">
    <property type="entry name" value="CheW"/>
    <property type="match status" value="1"/>
</dbReference>
<dbReference type="InParanoid" id="E6W0B2"/>
<evidence type="ECO:0000256" key="9">
    <source>
        <dbReference type="ARBA" id="ARBA00022840"/>
    </source>
</evidence>
<evidence type="ECO:0000256" key="2">
    <source>
        <dbReference type="ARBA" id="ARBA00012438"/>
    </source>
</evidence>
<dbReference type="SUPFAM" id="SSF50341">
    <property type="entry name" value="CheW-like"/>
    <property type="match status" value="1"/>
</dbReference>
<feature type="domain" description="HPt" evidence="16">
    <location>
        <begin position="1"/>
        <end position="103"/>
    </location>
</feature>
<dbReference type="SMART" id="SM00387">
    <property type="entry name" value="HATPase_c"/>
    <property type="match status" value="1"/>
</dbReference>
<feature type="region of interest" description="Disordered" evidence="13">
    <location>
        <begin position="131"/>
        <end position="152"/>
    </location>
</feature>
<dbReference type="InterPro" id="IPR036097">
    <property type="entry name" value="HisK_dim/P_sf"/>
</dbReference>
<dbReference type="Gene3D" id="1.20.120.160">
    <property type="entry name" value="HPT domain"/>
    <property type="match status" value="1"/>
</dbReference>
<feature type="compositionally biased region" description="Low complexity" evidence="13">
    <location>
        <begin position="326"/>
        <end position="337"/>
    </location>
</feature>
<dbReference type="InterPro" id="IPR005467">
    <property type="entry name" value="His_kinase_dom"/>
</dbReference>
<dbReference type="PANTHER" id="PTHR43395:SF10">
    <property type="entry name" value="CHEMOTAXIS PROTEIN CHEA"/>
    <property type="match status" value="1"/>
</dbReference>
<evidence type="ECO:0000313" key="17">
    <source>
        <dbReference type="EMBL" id="ADU66330.1"/>
    </source>
</evidence>
<dbReference type="Pfam" id="PF02518">
    <property type="entry name" value="HATPase_c"/>
    <property type="match status" value="1"/>
</dbReference>
<evidence type="ECO:0000256" key="7">
    <source>
        <dbReference type="ARBA" id="ARBA00022741"/>
    </source>
</evidence>
<dbReference type="GO" id="GO:0005524">
    <property type="term" value="F:ATP binding"/>
    <property type="evidence" value="ECO:0007669"/>
    <property type="project" value="UniProtKB-KW"/>
</dbReference>
<dbReference type="CDD" id="cd00731">
    <property type="entry name" value="CheA_reg"/>
    <property type="match status" value="1"/>
</dbReference>
<evidence type="ECO:0000256" key="3">
    <source>
        <dbReference type="ARBA" id="ARBA00021495"/>
    </source>
</evidence>
<dbReference type="SMART" id="SM01231">
    <property type="entry name" value="H-kinase_dim"/>
    <property type="match status" value="1"/>
</dbReference>
<feature type="modified residue" description="Phosphohistidine" evidence="12">
    <location>
        <position position="46"/>
    </location>
</feature>
<evidence type="ECO:0000256" key="5">
    <source>
        <dbReference type="ARBA" id="ARBA00022553"/>
    </source>
</evidence>
<dbReference type="InterPro" id="IPR003594">
    <property type="entry name" value="HATPase_dom"/>
</dbReference>
<reference evidence="17 18" key="1">
    <citation type="submission" date="2010-12" db="EMBL/GenBank/DDBJ databases">
        <title>Complete sequence of Desulfurispirillum indicum S5.</title>
        <authorList>
            <consortium name="US DOE Joint Genome Institute"/>
            <person name="Lucas S."/>
            <person name="Copeland A."/>
            <person name="Lapidus A."/>
            <person name="Cheng J.-F."/>
            <person name="Goodwin L."/>
            <person name="Pitluck S."/>
            <person name="Chertkov O."/>
            <person name="Held B."/>
            <person name="Detter J.C."/>
            <person name="Han C."/>
            <person name="Tapia R."/>
            <person name="Land M."/>
            <person name="Hauser L."/>
            <person name="Kyrpides N."/>
            <person name="Ivanova N."/>
            <person name="Mikhailova N."/>
            <person name="Haggblom M."/>
            <person name="Rauschenbach I."/>
            <person name="Bini E."/>
            <person name="Woyke T."/>
        </authorList>
    </citation>
    <scope>NUCLEOTIDE SEQUENCE [LARGE SCALE GENOMIC DNA]</scope>
    <source>
        <strain evidence="18">ATCC BAA-1389 / DSM 22839 / S5</strain>
    </source>
</reference>
<dbReference type="CDD" id="cd00088">
    <property type="entry name" value="HPT"/>
    <property type="match status" value="1"/>
</dbReference>
<dbReference type="Pfam" id="PF01627">
    <property type="entry name" value="Hpt"/>
    <property type="match status" value="1"/>
</dbReference>
<dbReference type="GO" id="GO:0005737">
    <property type="term" value="C:cytoplasm"/>
    <property type="evidence" value="ECO:0007669"/>
    <property type="project" value="InterPro"/>
</dbReference>
<dbReference type="SUPFAM" id="SSF47226">
    <property type="entry name" value="Histidine-containing phosphotransfer domain, HPT domain"/>
    <property type="match status" value="1"/>
</dbReference>